<evidence type="ECO:0000259" key="15">
    <source>
        <dbReference type="Pfam" id="PF12697"/>
    </source>
</evidence>
<comment type="subunit">
    <text evidence="9">May interact with TAF1.</text>
</comment>
<evidence type="ECO:0000256" key="1">
    <source>
        <dbReference type="ARBA" id="ARBA00004123"/>
    </source>
</evidence>
<dbReference type="GO" id="GO:0045944">
    <property type="term" value="P:positive regulation of transcription by RNA polymerase II"/>
    <property type="evidence" value="ECO:0007669"/>
    <property type="project" value="TreeGrafter"/>
</dbReference>
<evidence type="ECO:0000256" key="8">
    <source>
        <dbReference type="ARBA" id="ARBA00037942"/>
    </source>
</evidence>
<feature type="compositionally biased region" description="Pro residues" evidence="14">
    <location>
        <begin position="64"/>
        <end position="75"/>
    </location>
</feature>
<evidence type="ECO:0000256" key="9">
    <source>
        <dbReference type="ARBA" id="ARBA00038705"/>
    </source>
</evidence>
<evidence type="ECO:0000256" key="11">
    <source>
        <dbReference type="ARBA" id="ARBA00043029"/>
    </source>
</evidence>
<dbReference type="Pfam" id="PF12697">
    <property type="entry name" value="Abhydrolase_6"/>
    <property type="match status" value="1"/>
</dbReference>
<evidence type="ECO:0000256" key="5">
    <source>
        <dbReference type="ARBA" id="ARBA00022679"/>
    </source>
</evidence>
<keyword evidence="6" id="KW-0539">Nucleus</keyword>
<dbReference type="InterPro" id="IPR029058">
    <property type="entry name" value="AB_hydrolase_fold"/>
</dbReference>
<comment type="function">
    <text evidence="12">Acts as an atypical protein-lysine deacetylase in vitro. Catalyzes the deacetylation of lysine residues using CoA as substrate, generating acetyl-CoA and the free amine of protein-lysine residues. Additional experiments are however required to confirm the protein-lysine deacetylase activity in vivo. Has hydrolase activity towards various surrogate p-nitrophenyl (pNp) substrates, such as pNp-butyrate, pNp-acetate and pNp-octanoate in vitro, with a strong preference for pNp-acetate. May activate transcription.</text>
</comment>
<dbReference type="GeneTree" id="ENSGT00940000159388"/>
<dbReference type="GO" id="GO:0016787">
    <property type="term" value="F:hydrolase activity"/>
    <property type="evidence" value="ECO:0007669"/>
    <property type="project" value="TreeGrafter"/>
</dbReference>
<evidence type="ECO:0000313" key="17">
    <source>
        <dbReference type="Proteomes" id="UP000694554"/>
    </source>
</evidence>
<evidence type="ECO:0000256" key="6">
    <source>
        <dbReference type="ARBA" id="ARBA00023242"/>
    </source>
</evidence>
<evidence type="ECO:0000256" key="13">
    <source>
        <dbReference type="ARBA" id="ARBA00049262"/>
    </source>
</evidence>
<organism evidence="16 17">
    <name type="scientific">Phocoena sinus</name>
    <name type="common">Vaquita</name>
    <dbReference type="NCBI Taxonomy" id="42100"/>
    <lineage>
        <taxon>Eukaryota</taxon>
        <taxon>Metazoa</taxon>
        <taxon>Chordata</taxon>
        <taxon>Craniata</taxon>
        <taxon>Vertebrata</taxon>
        <taxon>Euteleostomi</taxon>
        <taxon>Mammalia</taxon>
        <taxon>Eutheria</taxon>
        <taxon>Laurasiatheria</taxon>
        <taxon>Artiodactyla</taxon>
        <taxon>Whippomorpha</taxon>
        <taxon>Cetacea</taxon>
        <taxon>Odontoceti</taxon>
        <taxon>Phocoenidae</taxon>
        <taxon>Phocoena</taxon>
    </lineage>
</organism>
<evidence type="ECO:0000313" key="16">
    <source>
        <dbReference type="Ensembl" id="ENSPSNP00000009885.1"/>
    </source>
</evidence>
<dbReference type="PANTHER" id="PTHR46197">
    <property type="entry name" value="PROTEIN ABHD14B-LIKE"/>
    <property type="match status" value="1"/>
</dbReference>
<keyword evidence="17" id="KW-1185">Reference proteome</keyword>
<evidence type="ECO:0000256" key="12">
    <source>
        <dbReference type="ARBA" id="ARBA00045947"/>
    </source>
</evidence>
<reference evidence="16" key="3">
    <citation type="submission" date="2025-09" db="UniProtKB">
        <authorList>
            <consortium name="Ensembl"/>
        </authorList>
    </citation>
    <scope>IDENTIFICATION</scope>
</reference>
<dbReference type="GO" id="GO:0016746">
    <property type="term" value="F:acyltransferase activity"/>
    <property type="evidence" value="ECO:0007669"/>
    <property type="project" value="UniProtKB-KW"/>
</dbReference>
<evidence type="ECO:0000256" key="4">
    <source>
        <dbReference type="ARBA" id="ARBA00022553"/>
    </source>
</evidence>
<evidence type="ECO:0000256" key="7">
    <source>
        <dbReference type="ARBA" id="ARBA00023315"/>
    </source>
</evidence>
<keyword evidence="4" id="KW-0597">Phosphoprotein</keyword>
<protein>
    <recommendedName>
        <fullName evidence="10">Putative protein-lysine deacylase ABHD14B</fullName>
    </recommendedName>
    <alternativeName>
        <fullName evidence="11">Alpha/beta hydrolase domain-containing protein 14B</fullName>
    </alternativeName>
</protein>
<feature type="domain" description="AB hydrolase-1" evidence="15">
    <location>
        <begin position="138"/>
        <end position="245"/>
    </location>
</feature>
<comment type="catalytic activity">
    <reaction evidence="13">
        <text>L-lysyl-[protein] + acetyl-CoA = N(6)-acetyl-L-lysyl-[protein] + CoA + H(+)</text>
        <dbReference type="Rhea" id="RHEA:45948"/>
        <dbReference type="Rhea" id="RHEA-COMP:9752"/>
        <dbReference type="Rhea" id="RHEA-COMP:10731"/>
        <dbReference type="ChEBI" id="CHEBI:15378"/>
        <dbReference type="ChEBI" id="CHEBI:29969"/>
        <dbReference type="ChEBI" id="CHEBI:57287"/>
        <dbReference type="ChEBI" id="CHEBI:57288"/>
        <dbReference type="ChEBI" id="CHEBI:61930"/>
    </reaction>
    <physiologicalReaction direction="right-to-left" evidence="13">
        <dbReference type="Rhea" id="RHEA:45950"/>
    </physiologicalReaction>
</comment>
<evidence type="ECO:0000256" key="14">
    <source>
        <dbReference type="SAM" id="MobiDB-lite"/>
    </source>
</evidence>
<evidence type="ECO:0000256" key="2">
    <source>
        <dbReference type="ARBA" id="ARBA00004496"/>
    </source>
</evidence>
<dbReference type="PANTHER" id="PTHR46197:SF2">
    <property type="entry name" value="PROTEIN-LYSINE DEACYLASE ABHD14B-RELATED"/>
    <property type="match status" value="1"/>
</dbReference>
<evidence type="ECO:0000256" key="3">
    <source>
        <dbReference type="ARBA" id="ARBA00022490"/>
    </source>
</evidence>
<dbReference type="GO" id="GO:0005737">
    <property type="term" value="C:cytoplasm"/>
    <property type="evidence" value="ECO:0007669"/>
    <property type="project" value="UniProtKB-SubCell"/>
</dbReference>
<feature type="compositionally biased region" description="Basic and acidic residues" evidence="14">
    <location>
        <begin position="23"/>
        <end position="33"/>
    </location>
</feature>
<keyword evidence="3" id="KW-0963">Cytoplasm</keyword>
<keyword evidence="5" id="KW-0808">Transferase</keyword>
<dbReference type="Proteomes" id="UP000694554">
    <property type="component" value="Chromosome 11"/>
</dbReference>
<dbReference type="GO" id="GO:0005634">
    <property type="term" value="C:nucleus"/>
    <property type="evidence" value="ECO:0007669"/>
    <property type="project" value="UniProtKB-SubCell"/>
</dbReference>
<feature type="region of interest" description="Disordered" evidence="14">
    <location>
        <begin position="1"/>
        <end position="76"/>
    </location>
</feature>
<comment type="subcellular location">
    <subcellularLocation>
        <location evidence="2">Cytoplasm</location>
    </subcellularLocation>
    <subcellularLocation>
        <location evidence="1">Nucleus</location>
    </subcellularLocation>
</comment>
<reference evidence="16" key="2">
    <citation type="submission" date="2025-08" db="UniProtKB">
        <authorList>
            <consortium name="Ensembl"/>
        </authorList>
    </citation>
    <scope>IDENTIFICATION</scope>
</reference>
<reference evidence="16" key="1">
    <citation type="submission" date="2019-08" db="EMBL/GenBank/DDBJ databases">
        <title>Phocoena sinus (Vaquita) genome, mPhoSin1, primary haplotype.</title>
        <authorList>
            <person name="Morin P."/>
            <person name="Mountcastle J."/>
            <person name="Fungtammasan C."/>
            <person name="Rhie A."/>
            <person name="Rojas-Bracho L."/>
            <person name="Smith C.R."/>
            <person name="Taylor B.L."/>
            <person name="Gulland F.M.D."/>
            <person name="Musser W."/>
            <person name="Houck M."/>
            <person name="Haase B."/>
            <person name="Paez S."/>
            <person name="Howe K."/>
            <person name="Torrance J."/>
            <person name="Formenti G."/>
            <person name="Phillippy A."/>
            <person name="Ryder O."/>
            <person name="Jarvis E.D."/>
            <person name="Fedrigo O."/>
        </authorList>
    </citation>
    <scope>NUCLEOTIDE SEQUENCE [LARGE SCALE GENOMIC DNA]</scope>
</reference>
<comment type="similarity">
    <text evidence="8">Belongs to the AB hydrolase superfamily. ABHD14 family.</text>
</comment>
<proteinExistence type="inferred from homology"/>
<dbReference type="Gene3D" id="3.40.50.1820">
    <property type="entry name" value="alpha/beta hydrolase"/>
    <property type="match status" value="1"/>
</dbReference>
<dbReference type="SUPFAM" id="SSF53474">
    <property type="entry name" value="alpha/beta-Hydrolases"/>
    <property type="match status" value="1"/>
</dbReference>
<name>A0A8C9BXU6_PHOSS</name>
<dbReference type="AlphaFoldDB" id="A0A8C9BXU6"/>
<gene>
    <name evidence="16" type="primary">ABHD14B</name>
</gene>
<evidence type="ECO:0000256" key="10">
    <source>
        <dbReference type="ARBA" id="ARBA00041074"/>
    </source>
</evidence>
<dbReference type="Ensembl" id="ENSPSNT00000011185.1">
    <property type="protein sequence ID" value="ENSPSNP00000009885.1"/>
    <property type="gene ID" value="ENSPSNG00000007307.1"/>
</dbReference>
<sequence length="350" mass="37104">MHVEQVAEGLGAGPCPVLGARGAEGRGETETSVRRRMGLAAPVGPGTACGHKRAPRSTARPTPSGGPHPCFPAPGPSRRLHSPASYLLEPTQLPRCFTSTAGGMAGVEQHEGTIQVQGQSLFFREAHPGSGQATCFSVLLLHGIRFSSETWQNLGTLHRLAQAGYWAVAIDLPGLGRSKEATAPAPVGELVPSSFLATVVDALDMGPPVVISPSLSGMYSLPFLVTPGSQIRGYVPVAPICTDKINAADYARVKVPLRGRLRCPCQEQGTVHPWVLGNQRGSFREELNHQTLPFWCTRQKITVASPVLNCVLGHTQIHTSPNHPCTGPTCLSLSFAVTPGRDQSDGEGWN</sequence>
<accession>A0A8C9BXU6</accession>
<keyword evidence="7" id="KW-0012">Acyltransferase</keyword>
<dbReference type="InterPro" id="IPR000073">
    <property type="entry name" value="AB_hydrolase_1"/>
</dbReference>